<sequence>MPKFFYDTEFIEDGATIDLVSIGVVAEDGREFYRVSSEFEARKAGKWVREHVLSQLPPLSSPLWVPRSRLRDELLEFLTSGGKDPIELWAWMGAYDHVVLCQLWGAMPALPRALPRYTRDVRQLWEDRGSPSLPPVPDGAHDALVDARHCRERYLAIQAA</sequence>
<organism evidence="3 4">
    <name type="scientific">Segniliparus rugosus (strain ATCC BAA-974 / DSM 45345 / CCUG 50838 / CIP 108380 / JCM 13579 / CDC 945)</name>
    <dbReference type="NCBI Taxonomy" id="679197"/>
    <lineage>
        <taxon>Bacteria</taxon>
        <taxon>Bacillati</taxon>
        <taxon>Actinomycetota</taxon>
        <taxon>Actinomycetes</taxon>
        <taxon>Mycobacteriales</taxon>
        <taxon>Segniliparaceae</taxon>
        <taxon>Segniliparus</taxon>
    </lineage>
</organism>
<accession>E5XMN4</accession>
<comment type="cofactor">
    <cofactor evidence="1">
        <name>Mg(2+)</name>
        <dbReference type="ChEBI" id="CHEBI:18420"/>
    </cofactor>
    <text evidence="1">Binds 1 Mg(2+) ion per subunit.</text>
</comment>
<dbReference type="HAMAP" id="MF_00977">
    <property type="entry name" value="3_5_Exoribonuc_actinobact"/>
    <property type="match status" value="1"/>
</dbReference>
<evidence type="ECO:0000313" key="4">
    <source>
        <dbReference type="Proteomes" id="UP000004816"/>
    </source>
</evidence>
<dbReference type="RefSeq" id="WP_007467975.1">
    <property type="nucleotide sequence ID" value="NZ_KI391954.1"/>
</dbReference>
<gene>
    <name evidence="3" type="ORF">HMPREF9336_00754</name>
</gene>
<dbReference type="STRING" id="679197.HMPREF9336_00754"/>
<reference evidence="3 4" key="1">
    <citation type="journal article" date="2011" name="Stand. Genomic Sci.">
        <title>High quality draft genome sequence of Segniliparus rugosus CDC 945(T)= (ATCC BAA-974(T)).</title>
        <authorList>
            <person name="Earl A.M."/>
            <person name="Desjardins C.A."/>
            <person name="Fitzgerald M.G."/>
            <person name="Arachchi H.M."/>
            <person name="Zeng Q."/>
            <person name="Mehta T."/>
            <person name="Griggs A."/>
            <person name="Birren B.W."/>
            <person name="Toney N.C."/>
            <person name="Carr J."/>
            <person name="Posey J."/>
            <person name="Butler W.R."/>
        </authorList>
    </citation>
    <scope>NUCLEOTIDE SEQUENCE [LARGE SCALE GENOMIC DNA]</scope>
    <source>
        <strain evidence="4">ATCC BAA-974 / DSM 45345 / CCUG 50838 / CIP 108380 / JCM 13579 / CDC 945</strain>
    </source>
</reference>
<dbReference type="SUPFAM" id="SSF53098">
    <property type="entry name" value="Ribonuclease H-like"/>
    <property type="match status" value="1"/>
</dbReference>
<keyword evidence="1" id="KW-0479">Metal-binding</keyword>
<dbReference type="InterPro" id="IPR033390">
    <property type="entry name" value="Rv2179c-like"/>
</dbReference>
<proteinExistence type="inferred from homology"/>
<dbReference type="InterPro" id="IPR030853">
    <property type="entry name" value="3_5_Exoribonuc_actinobac"/>
</dbReference>
<dbReference type="NCBIfam" id="NF033638">
    <property type="entry name" value="RNase_AS"/>
    <property type="match status" value="1"/>
</dbReference>
<dbReference type="eggNOG" id="ENOG5032SJD">
    <property type="taxonomic scope" value="Bacteria"/>
</dbReference>
<evidence type="ECO:0000313" key="3">
    <source>
        <dbReference type="EMBL" id="EFV14379.1"/>
    </source>
</evidence>
<dbReference type="GO" id="GO:0004532">
    <property type="term" value="F:RNA exonuclease activity"/>
    <property type="evidence" value="ECO:0007669"/>
    <property type="project" value="UniProtKB-UniRule"/>
</dbReference>
<evidence type="ECO:0000259" key="2">
    <source>
        <dbReference type="Pfam" id="PF16473"/>
    </source>
</evidence>
<name>E5XMN4_SEGRC</name>
<keyword evidence="1" id="KW-0460">Magnesium</keyword>
<comment type="function">
    <text evidence="1">Exonuclease that cleaves single-stranded 3' overhangs of double-stranded RNA.</text>
</comment>
<dbReference type="HOGENOM" id="CLU_114979_0_0_11"/>
<keyword evidence="4" id="KW-1185">Reference proteome</keyword>
<evidence type="ECO:0000256" key="1">
    <source>
        <dbReference type="HAMAP-Rule" id="MF_00977"/>
    </source>
</evidence>
<dbReference type="GO" id="GO:0000287">
    <property type="term" value="F:magnesium ion binding"/>
    <property type="evidence" value="ECO:0007669"/>
    <property type="project" value="UniProtKB-UniRule"/>
</dbReference>
<comment type="caution">
    <text evidence="3">The sequence shown here is derived from an EMBL/GenBank/DDBJ whole genome shotgun (WGS) entry which is preliminary data.</text>
</comment>
<feature type="domain" description="3'-5' exoribonuclease Rv2179c-like" evidence="2">
    <location>
        <begin position="3"/>
        <end position="153"/>
    </location>
</feature>
<protein>
    <recommendedName>
        <fullName evidence="1">3'-5' exoribonuclease</fullName>
        <ecNumber evidence="1">3.1.13.-</ecNumber>
    </recommendedName>
</protein>
<dbReference type="Proteomes" id="UP000004816">
    <property type="component" value="Unassembled WGS sequence"/>
</dbReference>
<comment type="subunit">
    <text evidence="1">Homodimer.</text>
</comment>
<dbReference type="GO" id="GO:0003676">
    <property type="term" value="F:nucleic acid binding"/>
    <property type="evidence" value="ECO:0007669"/>
    <property type="project" value="InterPro"/>
</dbReference>
<dbReference type="EC" id="3.1.13.-" evidence="1"/>
<dbReference type="Gene3D" id="3.30.420.10">
    <property type="entry name" value="Ribonuclease H-like superfamily/Ribonuclease H"/>
    <property type="match status" value="1"/>
</dbReference>
<dbReference type="InterPro" id="IPR036397">
    <property type="entry name" value="RNaseH_sf"/>
</dbReference>
<keyword evidence="1" id="KW-0378">Hydrolase</keyword>
<dbReference type="InterPro" id="IPR012337">
    <property type="entry name" value="RNaseH-like_sf"/>
</dbReference>
<keyword evidence="1" id="KW-0540">Nuclease</keyword>
<dbReference type="EMBL" id="ACZI02000003">
    <property type="protein sequence ID" value="EFV14379.1"/>
    <property type="molecule type" value="Genomic_DNA"/>
</dbReference>
<dbReference type="GO" id="GO:0008408">
    <property type="term" value="F:3'-5' exonuclease activity"/>
    <property type="evidence" value="ECO:0007669"/>
    <property type="project" value="InterPro"/>
</dbReference>
<keyword evidence="1" id="KW-0269">Exonuclease</keyword>
<dbReference type="AlphaFoldDB" id="E5XMN4"/>
<feature type="region of interest" description="RNA binding" evidence="1">
    <location>
        <begin position="7"/>
        <end position="10"/>
    </location>
</feature>
<feature type="binding site" evidence="1">
    <location>
        <position position="7"/>
    </location>
    <ligand>
        <name>Mg(2+)</name>
        <dbReference type="ChEBI" id="CHEBI:18420"/>
        <note>catalytic</note>
    </ligand>
</feature>
<dbReference type="Pfam" id="PF16473">
    <property type="entry name" value="Rv2179c-like"/>
    <property type="match status" value="1"/>
</dbReference>
<dbReference type="OrthoDB" id="4640719at2"/>